<gene>
    <name evidence="2" type="ORF">SAMN04488514_107145</name>
</gene>
<feature type="domain" description="N-acetyltransferase" evidence="1">
    <location>
        <begin position="8"/>
        <end position="141"/>
    </location>
</feature>
<evidence type="ECO:0000259" key="1">
    <source>
        <dbReference type="PROSITE" id="PS51186"/>
    </source>
</evidence>
<dbReference type="Gene3D" id="3.40.630.30">
    <property type="match status" value="1"/>
</dbReference>
<dbReference type="InterPro" id="IPR000182">
    <property type="entry name" value="GNAT_dom"/>
</dbReference>
<dbReference type="Proteomes" id="UP000199440">
    <property type="component" value="Unassembled WGS sequence"/>
</dbReference>
<sequence>MGKESDTFRLRRLGLHDVSKAILLSDNESWNQTEHDWAFLIENLENLCLGVFDNDRLIGTATALNYDYVTWIGMVLVDKNYRGRGISKTLLSNIIKGIKPSQSIKLDATPAGQKVYAKFGFQEEYEILRMTATCASSKTLNSPDNENIRLITYKDIANISAYDKTAFGANRKELIAFLFSNNRKKSFVVEKNGKIEGFILGRSGSKYYHMGPLMASSPEIGEVLILKALNELESQPVLLDIVADKKDQISFLKGIGFSKKRHFIRMYQKENPASGLLGTQYLIAGPEYG</sequence>
<keyword evidence="3" id="KW-1185">Reference proteome</keyword>
<dbReference type="STRING" id="192904.SAMN04488514_107145"/>
<protein>
    <submittedName>
        <fullName evidence="2">Acetyltransferase (GNAT) domain-containing protein</fullName>
    </submittedName>
</protein>
<dbReference type="InterPro" id="IPR052729">
    <property type="entry name" value="Acyl/Acetyltrans_Enzymes"/>
</dbReference>
<dbReference type="Gene3D" id="3.40.630.90">
    <property type="match status" value="1"/>
</dbReference>
<dbReference type="OrthoDB" id="1096234at2"/>
<proteinExistence type="predicted"/>
<dbReference type="GO" id="GO:0016747">
    <property type="term" value="F:acyltransferase activity, transferring groups other than amino-acyl groups"/>
    <property type="evidence" value="ECO:0007669"/>
    <property type="project" value="InterPro"/>
</dbReference>
<evidence type="ECO:0000313" key="3">
    <source>
        <dbReference type="Proteomes" id="UP000199440"/>
    </source>
</evidence>
<dbReference type="RefSeq" id="WP_089890925.1">
    <property type="nucleotide sequence ID" value="NZ_FNGV01000007.1"/>
</dbReference>
<dbReference type="InterPro" id="IPR016181">
    <property type="entry name" value="Acyl_CoA_acyltransferase"/>
</dbReference>
<evidence type="ECO:0000313" key="2">
    <source>
        <dbReference type="EMBL" id="SDM31422.1"/>
    </source>
</evidence>
<dbReference type="CDD" id="cd04301">
    <property type="entry name" value="NAT_SF"/>
    <property type="match status" value="1"/>
</dbReference>
<dbReference type="Pfam" id="PF18014">
    <property type="entry name" value="Acetyltransf_18"/>
    <property type="match status" value="1"/>
</dbReference>
<keyword evidence="2" id="KW-0808">Transferase</keyword>
<dbReference type="AlphaFoldDB" id="A0A1G9S7L5"/>
<organism evidence="2 3">
    <name type="scientific">Kriegella aquimaris</name>
    <dbReference type="NCBI Taxonomy" id="192904"/>
    <lineage>
        <taxon>Bacteria</taxon>
        <taxon>Pseudomonadati</taxon>
        <taxon>Bacteroidota</taxon>
        <taxon>Flavobacteriia</taxon>
        <taxon>Flavobacteriales</taxon>
        <taxon>Flavobacteriaceae</taxon>
        <taxon>Kriegella</taxon>
    </lineage>
</organism>
<name>A0A1G9S7L5_9FLAO</name>
<dbReference type="InterPro" id="IPR041496">
    <property type="entry name" value="YitH/HolE_GNAT"/>
</dbReference>
<dbReference type="SUPFAM" id="SSF55729">
    <property type="entry name" value="Acyl-CoA N-acyltransferases (Nat)"/>
    <property type="match status" value="1"/>
</dbReference>
<dbReference type="PANTHER" id="PTHR47237:SF2">
    <property type="entry name" value="BLL4206 PROTEIN"/>
    <property type="match status" value="1"/>
</dbReference>
<reference evidence="2 3" key="1">
    <citation type="submission" date="2016-10" db="EMBL/GenBank/DDBJ databases">
        <authorList>
            <person name="de Groot N.N."/>
        </authorList>
    </citation>
    <scope>NUCLEOTIDE SEQUENCE [LARGE SCALE GENOMIC DNA]</scope>
    <source>
        <strain evidence="2 3">DSM 19886</strain>
    </source>
</reference>
<accession>A0A1G9S7L5</accession>
<dbReference type="Pfam" id="PF00583">
    <property type="entry name" value="Acetyltransf_1"/>
    <property type="match status" value="1"/>
</dbReference>
<dbReference type="EMBL" id="FNGV01000007">
    <property type="protein sequence ID" value="SDM31422.1"/>
    <property type="molecule type" value="Genomic_DNA"/>
</dbReference>
<dbReference type="PANTHER" id="PTHR47237">
    <property type="entry name" value="SLL0310 PROTEIN"/>
    <property type="match status" value="1"/>
</dbReference>
<dbReference type="PROSITE" id="PS51186">
    <property type="entry name" value="GNAT"/>
    <property type="match status" value="1"/>
</dbReference>